<name>A0AA51X7F6_9GAMM</name>
<keyword evidence="5" id="KW-1185">Reference proteome</keyword>
<dbReference type="Gene3D" id="2.60.40.1930">
    <property type="match status" value="1"/>
</dbReference>
<dbReference type="PANTHER" id="PTHR40094:SF1">
    <property type="entry name" value="UBIQUITIN DOMAIN-CONTAINING PROTEIN"/>
    <property type="match status" value="1"/>
</dbReference>
<evidence type="ECO:0000259" key="3">
    <source>
        <dbReference type="SMART" id="SM01360"/>
    </source>
</evidence>
<dbReference type="EMBL" id="CP133548">
    <property type="protein sequence ID" value="WMS87864.1"/>
    <property type="molecule type" value="Genomic_DNA"/>
</dbReference>
<dbReference type="InterPro" id="IPR008930">
    <property type="entry name" value="Terpenoid_cyclase/PrenylTrfase"/>
</dbReference>
<dbReference type="Proteomes" id="UP001239782">
    <property type="component" value="Chromosome"/>
</dbReference>
<evidence type="ECO:0000313" key="5">
    <source>
        <dbReference type="Proteomes" id="UP001239782"/>
    </source>
</evidence>
<dbReference type="InterPro" id="IPR011625">
    <property type="entry name" value="A2M_N_BRD"/>
</dbReference>
<dbReference type="InterPro" id="IPR041246">
    <property type="entry name" value="Bact_MG10"/>
</dbReference>
<dbReference type="PROSITE" id="PS51257">
    <property type="entry name" value="PROKAR_LIPOPROTEIN"/>
    <property type="match status" value="1"/>
</dbReference>
<dbReference type="InterPro" id="IPR001599">
    <property type="entry name" value="Macroglobln_a2"/>
</dbReference>
<keyword evidence="1" id="KW-0732">Signal</keyword>
<dbReference type="Pfam" id="PF17973">
    <property type="entry name" value="bMG10"/>
    <property type="match status" value="1"/>
</dbReference>
<evidence type="ECO:0000259" key="2">
    <source>
        <dbReference type="SMART" id="SM01359"/>
    </source>
</evidence>
<evidence type="ECO:0000313" key="4">
    <source>
        <dbReference type="EMBL" id="WMS87864.1"/>
    </source>
</evidence>
<gene>
    <name evidence="4" type="ORF">Q9312_02805</name>
</gene>
<organism evidence="4 5">
    <name type="scientific">Pleionea litopenaei</name>
    <dbReference type="NCBI Taxonomy" id="3070815"/>
    <lineage>
        <taxon>Bacteria</taxon>
        <taxon>Pseudomonadati</taxon>
        <taxon>Pseudomonadota</taxon>
        <taxon>Gammaproteobacteria</taxon>
        <taxon>Oceanospirillales</taxon>
        <taxon>Pleioneaceae</taxon>
        <taxon>Pleionea</taxon>
    </lineage>
</organism>
<feature type="domain" description="Alpha-2-macroglobulin bait region" evidence="2">
    <location>
        <begin position="951"/>
        <end position="1097"/>
    </location>
</feature>
<feature type="chain" id="PRO_5041367614" evidence="1">
    <location>
        <begin position="23"/>
        <end position="1889"/>
    </location>
</feature>
<dbReference type="Gene3D" id="2.20.130.20">
    <property type="match status" value="1"/>
</dbReference>
<dbReference type="Pfam" id="PF07703">
    <property type="entry name" value="A2M_BRD"/>
    <property type="match status" value="1"/>
</dbReference>
<dbReference type="InterPro" id="IPR051802">
    <property type="entry name" value="YfhM-like"/>
</dbReference>
<dbReference type="GO" id="GO:0004866">
    <property type="term" value="F:endopeptidase inhibitor activity"/>
    <property type="evidence" value="ECO:0007669"/>
    <property type="project" value="InterPro"/>
</dbReference>
<dbReference type="KEGG" id="plei:Q9312_02805"/>
<protein>
    <submittedName>
        <fullName evidence="4">Alpha-2-macroglobulin family protein</fullName>
    </submittedName>
</protein>
<evidence type="ECO:0000256" key="1">
    <source>
        <dbReference type="SAM" id="SignalP"/>
    </source>
</evidence>
<dbReference type="Gene3D" id="1.50.10.20">
    <property type="match status" value="1"/>
</dbReference>
<feature type="signal peptide" evidence="1">
    <location>
        <begin position="1"/>
        <end position="22"/>
    </location>
</feature>
<sequence length="1889" mass="214664">MKLYSRVYLCLFFLMLSGCSHLKPANDLNSKSVEMNNWKSAIVKNDSTDIPEVSSVKDDINLYGTSIEFIFSQNMQRVSPESIRYEISPSVPCEWQWNDQRRLECVLESGLVVKPATKYTLTLIDGLYNSEGVRLKPYSYEFETPRPEISYINIEWSSPTLPIITANFNLSVEESSLVDALYLEDESGKKVALTVSKIDILDGDHENEVWNKDSRWKLTTTRTLLPDTLYALKQTGGIRTPLGDLVSYKTNDENERHRFKTYGDFEFLDFTCREKRDCPPNRSIALNFSAPINSKDVEKCKVELKSQGVNLEQGAWYVKQPENIVVTTTFSRLTKRLTCLESIRDIFGRKLNPKRPILITTGDFASTDFNPFYYETVTKSEELKLYHYSLNNPFLTFEVDELDFKKVEGSSVIKNQKIGLSSNDNKMQKVNLISEPLKHANSIGGVVRTSKKSWDESHVFVQKSNYNAIVVQGSEDTLVFLSDIKTNKPISNMKFSVSPDLNLRKRDSVNLTSKTDMFGIAKLPSLLSEEKYKDSSRLYFTLDNGEKFAVLLRNSLSKTLFKDEDDYDELDSERVFWGVPDKPLYRSGEKVKFVGFLRKINGSKLQITEYPDSPLLYVYGDNNDCDEYRCNSFYINKKLEIDEFGRVSGEFTIPKSVLNGTYTIYLSDGEFNAYIDSQLNFEISNFKPKKLNVTVSPLVKGTLTSKQFKVLTKAEYYSGGPYKDAESEVAVVLEARKFKPSDKRFQEYIFSPNSSYRARFEPASHYYSGGKLNSNGQSVATLEIPNSEINYGAVSLMSTVFTDEGESVLSRPKTFDYSKKSYYVGIKKLKWWLPINEEIELNSRVVNLDGEEVSGVAVKYFTQESSGFFNRRDNSDAASKKVEIDCLVKTNGSKQNSATDLNVISANTCVFKAQRKGLLKLIAEITYPDGTTQSSFSEHYFFEDSSLNDDVVVNAEKIELSIGERAKLELRHGFKDASALVVIHRSKIIDYWWQPLKSGISKLENDISEELAPGFNMTVFVNYGDLSVVKSTKNANFAPVVSQRFKVQPKKKAPIVKIENSVDEYKPGETIKIKLINHSDKKATVALAVVDESILEQKNDNQYYRYDKSYYGSVELGWSNPSFYELASSLYSSNRLEESFISNIKAYDASEMITITGSRIKRTAIIPFPPDESVILNDKKSLSRHQIKDGYIDLAKLSKIDLKSIRRLFSDSAFWDSNIQIMGNADTEVQVTLPDNLTRWKVIAISTDESGDIYSDTHSFRTASNIEVHAEMPGQLIEGDELVFQAEFLSKLKKQVVVNFNAFAKMMSEKLTLNKNELTFKQVKPFSRHKISLDLSTKAIGELGVLSVARSNEVRDALLLTTNVYSKELKRKVSKYSLLPDDNQFSLEVPNDFSSKEARVLFNLSGSRMSSLNSTFEYMREYPHQCWEQKLSRAIVAAIEKQYSDAYEKELNAILSNAIDSVADFQSEDGGMSFFGNSSSTVNTYLTAFTFKQVNYLQGLGYDFPESKIAALERYLFNKLKHQKDLSIEHAIIIVNALSSASNNKAFIKPYIEPLMASFSELDIYSQSLLIETISEYQELSGQLEKIMKQFLAETLVTDKKRTFTTNKRLPWSYYSFTNKTYCAAISALSKANANKKTVNQLVNSVLEMKREKKGDFGNTLSNAYCSKAIDSYVSKYEQKGKLGEYSIRFQNNEIQLNALAQKAHSQINLDEPLDITVNMKEMGTAYLTTMLEYSFDGSTAKQISNGFALHREYSIFKDGKWINTDNEKLRQGEIVKVTLNLNNPVLRRNIALTDSLPGTFFALDENLALSAPRELYESLINNYYFNEKQYSVRNVKFYADFLPAGTYTIEYLVRVTHKGSFTALSAKVEEMYDDDVFATSKPDIVDVK</sequence>
<dbReference type="SMART" id="SM01359">
    <property type="entry name" value="A2M_N_2"/>
    <property type="match status" value="1"/>
</dbReference>
<dbReference type="SMART" id="SM01360">
    <property type="entry name" value="A2M"/>
    <property type="match status" value="1"/>
</dbReference>
<reference evidence="4 5" key="1">
    <citation type="submission" date="2023-08" db="EMBL/GenBank/DDBJ databases">
        <title>Pleionea litopenaei sp. nov., isolated from stomach of juvenile Litopenaeus vannamei.</title>
        <authorList>
            <person name="Rho A.M."/>
            <person name="Hwang C.Y."/>
        </authorList>
    </citation>
    <scope>NUCLEOTIDE SEQUENCE [LARGE SCALE GENOMIC DNA]</scope>
    <source>
        <strain evidence="4 5">HL-JVS1</strain>
    </source>
</reference>
<dbReference type="PANTHER" id="PTHR40094">
    <property type="entry name" value="ALPHA-2-MACROGLOBULIN HOMOLOG"/>
    <property type="match status" value="1"/>
</dbReference>
<dbReference type="SUPFAM" id="SSF48239">
    <property type="entry name" value="Terpenoid cyclases/Protein prenyltransferases"/>
    <property type="match status" value="1"/>
</dbReference>
<feature type="domain" description="Alpha-2-macroglobulin" evidence="3">
    <location>
        <begin position="1212"/>
        <end position="1302"/>
    </location>
</feature>
<accession>A0AA51X7F6</accession>
<dbReference type="Pfam" id="PF00207">
    <property type="entry name" value="A2M"/>
    <property type="match status" value="1"/>
</dbReference>
<dbReference type="RefSeq" id="WP_309203021.1">
    <property type="nucleotide sequence ID" value="NZ_CP133548.1"/>
</dbReference>
<proteinExistence type="predicted"/>